<feature type="transmembrane region" description="Helical" evidence="5">
    <location>
        <begin position="12"/>
        <end position="35"/>
    </location>
</feature>
<evidence type="ECO:0000256" key="5">
    <source>
        <dbReference type="RuleBase" id="RU367026"/>
    </source>
</evidence>
<feature type="transmembrane region" description="Helical" evidence="5">
    <location>
        <begin position="116"/>
        <end position="133"/>
    </location>
</feature>
<dbReference type="GO" id="GO:0005789">
    <property type="term" value="C:endoplasmic reticulum membrane"/>
    <property type="evidence" value="ECO:0007669"/>
    <property type="project" value="UniProtKB-SubCell"/>
</dbReference>
<reference evidence="8" key="1">
    <citation type="submission" date="2022-11" db="UniProtKB">
        <authorList>
            <consortium name="WormBaseParasite"/>
        </authorList>
    </citation>
    <scope>IDENTIFICATION</scope>
</reference>
<dbReference type="PANTHER" id="PTHR12701:SF20">
    <property type="entry name" value="ENDOPLASMIC RETICULUM TRANSMEMBRANE PROTEIN"/>
    <property type="match status" value="1"/>
</dbReference>
<keyword evidence="5" id="KW-0653">Protein transport</keyword>
<dbReference type="GO" id="GO:0006886">
    <property type="term" value="P:intracellular protein transport"/>
    <property type="evidence" value="ECO:0007669"/>
    <property type="project" value="UniProtKB-UniRule"/>
</dbReference>
<dbReference type="PANTHER" id="PTHR12701">
    <property type="entry name" value="BCR-ASSOCIATED PROTEIN, BAP"/>
    <property type="match status" value="1"/>
</dbReference>
<evidence type="ECO:0000256" key="1">
    <source>
        <dbReference type="ARBA" id="ARBA00004141"/>
    </source>
</evidence>
<protein>
    <recommendedName>
        <fullName evidence="5">Endoplasmic reticulum transmembrane protein</fullName>
    </recommendedName>
</protein>
<evidence type="ECO:0000256" key="4">
    <source>
        <dbReference type="ARBA" id="ARBA00023136"/>
    </source>
</evidence>
<name>A0A914UVI1_9BILA</name>
<keyword evidence="7" id="KW-1185">Reference proteome</keyword>
<dbReference type="GO" id="GO:0006888">
    <property type="term" value="P:endoplasmic reticulum to Golgi vesicle-mediated transport"/>
    <property type="evidence" value="ECO:0007669"/>
    <property type="project" value="UniProtKB-UniRule"/>
</dbReference>
<keyword evidence="3 5" id="KW-1133">Transmembrane helix</keyword>
<sequence>MFAIQWSMVNIQWTAISGMLLSEMIFVALLLMPWINPKFWHAFFNSKLVQRILHWKYTKAGAHVVGAMLIVFLFDAIRSMYVYGQTKEEQATAPVMSTADKDALVNMRMFRAERNFFIVAFTLFFGVLLKRLITLICLEAELIAQAEGSTIVVEKPIREQSSPVKRVLEKLTKDE</sequence>
<proteinExistence type="inferred from homology"/>
<evidence type="ECO:0000256" key="2">
    <source>
        <dbReference type="ARBA" id="ARBA00022692"/>
    </source>
</evidence>
<keyword evidence="5" id="KW-0813">Transport</keyword>
<organism evidence="7 8">
    <name type="scientific">Plectus sambesii</name>
    <dbReference type="NCBI Taxonomy" id="2011161"/>
    <lineage>
        <taxon>Eukaryota</taxon>
        <taxon>Metazoa</taxon>
        <taxon>Ecdysozoa</taxon>
        <taxon>Nematoda</taxon>
        <taxon>Chromadorea</taxon>
        <taxon>Plectida</taxon>
        <taxon>Plectina</taxon>
        <taxon>Plectoidea</taxon>
        <taxon>Plectidae</taxon>
        <taxon>Plectus</taxon>
    </lineage>
</organism>
<comment type="function">
    <text evidence="5">May play a role in anterograde transport of membrane proteins from the endoplasmic reticulum to the Golgi.</text>
</comment>
<accession>A0A914UVI1</accession>
<dbReference type="InterPro" id="IPR040463">
    <property type="entry name" value="BAP29/BAP31_N"/>
</dbReference>
<comment type="similarity">
    <text evidence="5">Belongs to the BCAP29/BCAP31 family.</text>
</comment>
<dbReference type="Proteomes" id="UP000887566">
    <property type="component" value="Unplaced"/>
</dbReference>
<feature type="transmembrane region" description="Helical" evidence="5">
    <location>
        <begin position="55"/>
        <end position="77"/>
    </location>
</feature>
<dbReference type="GO" id="GO:0070973">
    <property type="term" value="P:protein localization to endoplasmic reticulum exit site"/>
    <property type="evidence" value="ECO:0007669"/>
    <property type="project" value="UniProtKB-UniRule"/>
</dbReference>
<evidence type="ECO:0000259" key="6">
    <source>
        <dbReference type="Pfam" id="PF05529"/>
    </source>
</evidence>
<keyword evidence="5" id="KW-0931">ER-Golgi transport</keyword>
<evidence type="ECO:0000313" key="7">
    <source>
        <dbReference type="Proteomes" id="UP000887566"/>
    </source>
</evidence>
<keyword evidence="5" id="KW-0256">Endoplasmic reticulum</keyword>
<evidence type="ECO:0000313" key="8">
    <source>
        <dbReference type="WBParaSite" id="PSAMB.scaffold1297size33292.g12179.t1"/>
    </source>
</evidence>
<dbReference type="Pfam" id="PF05529">
    <property type="entry name" value="Bap31"/>
    <property type="match status" value="1"/>
</dbReference>
<dbReference type="WBParaSite" id="PSAMB.scaffold1297size33292.g12179.t1">
    <property type="protein sequence ID" value="PSAMB.scaffold1297size33292.g12179.t1"/>
    <property type="gene ID" value="PSAMB.scaffold1297size33292.g12179"/>
</dbReference>
<dbReference type="InterPro" id="IPR008417">
    <property type="entry name" value="BAP29/BAP31"/>
</dbReference>
<feature type="domain" description="BAP29/BAP31 transmembrane" evidence="6">
    <location>
        <begin position="11"/>
        <end position="146"/>
    </location>
</feature>
<evidence type="ECO:0000256" key="3">
    <source>
        <dbReference type="ARBA" id="ARBA00022989"/>
    </source>
</evidence>
<dbReference type="AlphaFoldDB" id="A0A914UVI1"/>
<keyword evidence="2 5" id="KW-0812">Transmembrane</keyword>
<comment type="subcellular location">
    <subcellularLocation>
        <location evidence="5">Endoplasmic reticulum membrane</location>
        <topology evidence="5">Multi-pass membrane protein</topology>
    </subcellularLocation>
    <subcellularLocation>
        <location evidence="1">Membrane</location>
        <topology evidence="1">Multi-pass membrane protein</topology>
    </subcellularLocation>
</comment>
<keyword evidence="4 5" id="KW-0472">Membrane</keyword>